<organism evidence="2">
    <name type="scientific">viral metagenome</name>
    <dbReference type="NCBI Taxonomy" id="1070528"/>
    <lineage>
        <taxon>unclassified sequences</taxon>
        <taxon>metagenomes</taxon>
        <taxon>organismal metagenomes</taxon>
    </lineage>
</organism>
<evidence type="ECO:0000313" key="2">
    <source>
        <dbReference type="EMBL" id="QHT74070.1"/>
    </source>
</evidence>
<dbReference type="AlphaFoldDB" id="A0A6C0H117"/>
<accession>A0A6C0H117</accession>
<dbReference type="EMBL" id="MN739837">
    <property type="protein sequence ID" value="QHT74070.1"/>
    <property type="molecule type" value="Genomic_DNA"/>
</dbReference>
<keyword evidence="1" id="KW-0472">Membrane</keyword>
<evidence type="ECO:0000256" key="1">
    <source>
        <dbReference type="SAM" id="Phobius"/>
    </source>
</evidence>
<feature type="transmembrane region" description="Helical" evidence="1">
    <location>
        <begin position="6"/>
        <end position="26"/>
    </location>
</feature>
<keyword evidence="1" id="KW-0812">Transmembrane</keyword>
<proteinExistence type="predicted"/>
<feature type="transmembrane region" description="Helical" evidence="1">
    <location>
        <begin position="69"/>
        <end position="90"/>
    </location>
</feature>
<keyword evidence="1" id="KW-1133">Transmembrane helix</keyword>
<reference evidence="2" key="1">
    <citation type="journal article" date="2020" name="Nature">
        <title>Giant virus diversity and host interactions through global metagenomics.</title>
        <authorList>
            <person name="Schulz F."/>
            <person name="Roux S."/>
            <person name="Paez-Espino D."/>
            <person name="Jungbluth S."/>
            <person name="Walsh D.A."/>
            <person name="Denef V.J."/>
            <person name="McMahon K.D."/>
            <person name="Konstantinidis K.T."/>
            <person name="Eloe-Fadrosh E.A."/>
            <person name="Kyrpides N.C."/>
            <person name="Woyke T."/>
        </authorList>
    </citation>
    <scope>NUCLEOTIDE SEQUENCE</scope>
    <source>
        <strain evidence="2">GVMAG-M-3300023179-4</strain>
    </source>
</reference>
<sequence length="101" mass="11839">MIEILNLLSNSIPAILGLSQSVLTFYKNEKNTITFITNFIKFNVLFIICIYLTYLYFYEGKISITNNLLFTLVQNIITLISILITIYLIYKENIKLKKIYI</sequence>
<name>A0A6C0H117_9ZZZZ</name>
<feature type="transmembrane region" description="Helical" evidence="1">
    <location>
        <begin position="38"/>
        <end position="57"/>
    </location>
</feature>
<protein>
    <submittedName>
        <fullName evidence="2">Uncharacterized protein</fullName>
    </submittedName>
</protein>